<dbReference type="SFLD" id="SFLDS00003">
    <property type="entry name" value="Haloacid_Dehalogenase"/>
    <property type="match status" value="1"/>
</dbReference>
<dbReference type="NCBIfam" id="TIGR01509">
    <property type="entry name" value="HAD-SF-IA-v3"/>
    <property type="match status" value="1"/>
</dbReference>
<dbReference type="GO" id="GO:0005829">
    <property type="term" value="C:cytosol"/>
    <property type="evidence" value="ECO:0007669"/>
    <property type="project" value="TreeGrafter"/>
</dbReference>
<dbReference type="InterPro" id="IPR050155">
    <property type="entry name" value="HAD-like_hydrolase_sf"/>
</dbReference>
<proteinExistence type="predicted"/>
<dbReference type="SUPFAM" id="SSF56784">
    <property type="entry name" value="HAD-like"/>
    <property type="match status" value="1"/>
</dbReference>
<accession>A0AAE3AGU2</accession>
<dbReference type="AlphaFoldDB" id="A0AAE3AGU2"/>
<evidence type="ECO:0000313" key="2">
    <source>
        <dbReference type="Proteomes" id="UP001199319"/>
    </source>
</evidence>
<dbReference type="InterPro" id="IPR023198">
    <property type="entry name" value="PGP-like_dom2"/>
</dbReference>
<dbReference type="PANTHER" id="PTHR43434:SF3">
    <property type="entry name" value="GMP_IMP NUCLEOTIDASE YRFG"/>
    <property type="match status" value="1"/>
</dbReference>
<dbReference type="GO" id="GO:0008967">
    <property type="term" value="F:phosphoglycolate phosphatase activity"/>
    <property type="evidence" value="ECO:0007669"/>
    <property type="project" value="TreeGrafter"/>
</dbReference>
<dbReference type="Gene3D" id="1.10.150.240">
    <property type="entry name" value="Putative phosphatase, domain 2"/>
    <property type="match status" value="1"/>
</dbReference>
<name>A0AAE3AGU2_9FIRM</name>
<dbReference type="InterPro" id="IPR023214">
    <property type="entry name" value="HAD_sf"/>
</dbReference>
<protein>
    <submittedName>
        <fullName evidence="1">HAD family phosphatase</fullName>
    </submittedName>
</protein>
<dbReference type="EMBL" id="JAJEPW010000034">
    <property type="protein sequence ID" value="MCC2130060.1"/>
    <property type="molecule type" value="Genomic_DNA"/>
</dbReference>
<organism evidence="1 2">
    <name type="scientific">Brotocaccenecus cirricatena</name>
    <dbReference type="NCBI Taxonomy" id="3064195"/>
    <lineage>
        <taxon>Bacteria</taxon>
        <taxon>Bacillati</taxon>
        <taxon>Bacillota</taxon>
        <taxon>Clostridia</taxon>
        <taxon>Eubacteriales</taxon>
        <taxon>Oscillospiraceae</taxon>
        <taxon>Brotocaccenecus</taxon>
    </lineage>
</organism>
<evidence type="ECO:0000313" key="1">
    <source>
        <dbReference type="EMBL" id="MCC2130060.1"/>
    </source>
</evidence>
<dbReference type="GO" id="GO:0006281">
    <property type="term" value="P:DNA repair"/>
    <property type="evidence" value="ECO:0007669"/>
    <property type="project" value="TreeGrafter"/>
</dbReference>
<keyword evidence="2" id="KW-1185">Reference proteome</keyword>
<dbReference type="Pfam" id="PF00702">
    <property type="entry name" value="Hydrolase"/>
    <property type="match status" value="1"/>
</dbReference>
<dbReference type="SFLD" id="SFLDG01129">
    <property type="entry name" value="C1.5:_HAD__Beta-PGM__Phosphata"/>
    <property type="match status" value="1"/>
</dbReference>
<sequence length="208" mass="23768">MLIFDMDGTLIDSNGIWRQVDEAFLAKRGYPYTREYYEGVAHTIFPMAAKFTKAYCHLEESEEEIMAEWMQMAGDAYAVRVPIKPGVREYLDRCRAAGERMIVLTSSVPEHCRAALGRLGLTEYFERILFAHDLGMDKKDPETFRHAAALMGVTPEDCTMYDDSVAACRAAREAGMQVVGVYDAFFHVSWPEMQQVCHRVIRSFEELL</sequence>
<dbReference type="CDD" id="cd07505">
    <property type="entry name" value="HAD_BPGM-like"/>
    <property type="match status" value="1"/>
</dbReference>
<dbReference type="InterPro" id="IPR006439">
    <property type="entry name" value="HAD-SF_hydro_IA"/>
</dbReference>
<comment type="caution">
    <text evidence="1">The sequence shown here is derived from an EMBL/GenBank/DDBJ whole genome shotgun (WGS) entry which is preliminary data.</text>
</comment>
<dbReference type="Gene3D" id="3.40.50.1000">
    <property type="entry name" value="HAD superfamily/HAD-like"/>
    <property type="match status" value="1"/>
</dbReference>
<gene>
    <name evidence="1" type="ORF">LKD37_11140</name>
</gene>
<dbReference type="RefSeq" id="WP_302929289.1">
    <property type="nucleotide sequence ID" value="NZ_JAJEPW010000034.1"/>
</dbReference>
<dbReference type="Proteomes" id="UP001199319">
    <property type="component" value="Unassembled WGS sequence"/>
</dbReference>
<dbReference type="PANTHER" id="PTHR43434">
    <property type="entry name" value="PHOSPHOGLYCOLATE PHOSPHATASE"/>
    <property type="match status" value="1"/>
</dbReference>
<reference evidence="1" key="1">
    <citation type="submission" date="2021-10" db="EMBL/GenBank/DDBJ databases">
        <title>Anaerobic single-cell dispensing facilitates the cultivation of human gut bacteria.</title>
        <authorList>
            <person name="Afrizal A."/>
        </authorList>
    </citation>
    <scope>NUCLEOTIDE SEQUENCE</scope>
    <source>
        <strain evidence="1">CLA-AA-H272</strain>
    </source>
</reference>
<dbReference type="InterPro" id="IPR036412">
    <property type="entry name" value="HAD-like_sf"/>
</dbReference>